<dbReference type="Pfam" id="PF17763">
    <property type="entry name" value="Asparaginase_C"/>
    <property type="match status" value="1"/>
</dbReference>
<dbReference type="PROSITE" id="PS51732">
    <property type="entry name" value="ASN_GLN_ASE_3"/>
    <property type="match status" value="1"/>
</dbReference>
<dbReference type="InterPro" id="IPR006034">
    <property type="entry name" value="Asparaginase/glutaminase-like"/>
</dbReference>
<evidence type="ECO:0000259" key="9">
    <source>
        <dbReference type="Pfam" id="PF17763"/>
    </source>
</evidence>
<dbReference type="PIRSF" id="PIRSF500176">
    <property type="entry name" value="L_ASNase"/>
    <property type="match status" value="1"/>
</dbReference>
<evidence type="ECO:0000259" key="8">
    <source>
        <dbReference type="Pfam" id="PF00710"/>
    </source>
</evidence>
<evidence type="ECO:0000256" key="1">
    <source>
        <dbReference type="ARBA" id="ARBA00010518"/>
    </source>
</evidence>
<keyword evidence="3" id="KW-0378">Hydrolase</keyword>
<comment type="caution">
    <text evidence="10">The sequence shown here is derived from an EMBL/GenBank/DDBJ whole genome shotgun (WGS) entry which is preliminary data.</text>
</comment>
<dbReference type="GO" id="GO:0004067">
    <property type="term" value="F:asparaginase activity"/>
    <property type="evidence" value="ECO:0007669"/>
    <property type="project" value="UniProtKB-UniRule"/>
</dbReference>
<dbReference type="EC" id="3.5.1.1" evidence="2"/>
<evidence type="ECO:0000313" key="10">
    <source>
        <dbReference type="EMBL" id="GAT61464.1"/>
    </source>
</evidence>
<dbReference type="CDD" id="cd08963">
    <property type="entry name" value="L-asparaginase_I"/>
    <property type="match status" value="1"/>
</dbReference>
<gene>
    <name evidence="10" type="ORF">PJIAN_143</name>
</gene>
<dbReference type="NCBIfam" id="TIGR00519">
    <property type="entry name" value="asnASE_I"/>
    <property type="match status" value="1"/>
</dbReference>
<dbReference type="RefSeq" id="WP_068701027.1">
    <property type="nucleotide sequence ID" value="NZ_BDCR01000001.1"/>
</dbReference>
<feature type="active site" evidence="6">
    <location>
        <position position="15"/>
    </location>
</feature>
<comment type="similarity">
    <text evidence="1">Belongs to the asparaginase 1 family.</text>
</comment>
<dbReference type="PROSITE" id="PS00917">
    <property type="entry name" value="ASN_GLN_ASE_2"/>
    <property type="match status" value="1"/>
</dbReference>
<dbReference type="EMBL" id="BDCR01000001">
    <property type="protein sequence ID" value="GAT61464.1"/>
    <property type="molecule type" value="Genomic_DNA"/>
</dbReference>
<dbReference type="GO" id="GO:0009066">
    <property type="term" value="P:aspartate family amino acid metabolic process"/>
    <property type="evidence" value="ECO:0007669"/>
    <property type="project" value="UniProtKB-ARBA"/>
</dbReference>
<sequence length="345" mass="37920">MNIETSVLLIFTGGTISMAENPQTGALRPLDFNRMKEYIPELKQLNITLDSVAFDPLIDSSDVQPFHWAKIAALIQENYDNYNGFVILHGTDTMAYSASALSFMLENLSKPVIFTGAQLPIGMLRTDAKENLLSAIEIAANVDSTGESTVHEVCIYFENSLFRGNRTTKKNAELFNAFGSYNYPALVKVGVHFNFSSSFIHKNETNKPLKVSTAFNPNITIIKLFPGLTPEILTAILHSEGLKGVVLETYGAGNAPRHDWFYESLHEAVQRGIIIVNVSQCDAGSVQMGRYETSLNLLKAGVISGYDLTTEAAVTKLMFLLGQNLSHAEIKELMQTPLCGELTLG</sequence>
<accession>A0A161L6L4</accession>
<dbReference type="PRINTS" id="PR00139">
    <property type="entry name" value="ASNGLNASE"/>
</dbReference>
<evidence type="ECO:0000256" key="2">
    <source>
        <dbReference type="ARBA" id="ARBA00012920"/>
    </source>
</evidence>
<feature type="active site" evidence="7">
    <location>
        <position position="91"/>
    </location>
</feature>
<dbReference type="PANTHER" id="PTHR11707">
    <property type="entry name" value="L-ASPARAGINASE"/>
    <property type="match status" value="1"/>
</dbReference>
<feature type="domain" description="Asparaginase/glutaminase C-terminal" evidence="9">
    <location>
        <begin position="218"/>
        <end position="334"/>
    </location>
</feature>
<dbReference type="InterPro" id="IPR037152">
    <property type="entry name" value="L-asparaginase_N_sf"/>
</dbReference>
<protein>
    <recommendedName>
        <fullName evidence="2">asparaginase</fullName>
        <ecNumber evidence="2">3.5.1.1</ecNumber>
    </recommendedName>
</protein>
<dbReference type="SFLD" id="SFLDS00057">
    <property type="entry name" value="Glutaminase/Asparaginase"/>
    <property type="match status" value="1"/>
</dbReference>
<dbReference type="InterPro" id="IPR027474">
    <property type="entry name" value="L-asparaginase_N"/>
</dbReference>
<dbReference type="PROSITE" id="PS00144">
    <property type="entry name" value="ASN_GLN_ASE_1"/>
    <property type="match status" value="1"/>
</dbReference>
<dbReference type="InterPro" id="IPR040919">
    <property type="entry name" value="Asparaginase_C"/>
</dbReference>
<feature type="domain" description="L-asparaginase N-terminal" evidence="8">
    <location>
        <begin position="7"/>
        <end position="196"/>
    </location>
</feature>
<evidence type="ECO:0000256" key="4">
    <source>
        <dbReference type="PIRSR" id="PIRSR001220-1"/>
    </source>
</evidence>
<reference evidence="11" key="2">
    <citation type="journal article" date="2017" name="Genome Announc.">
        <title>Draft genome sequence of Paludibacter jiangxiensis NM7(T), a propionate-producing fermentative bacterium.</title>
        <authorList>
            <person name="Qiu Y.-L."/>
            <person name="Tourlousse D.M."/>
            <person name="Matsuura N."/>
            <person name="Ohashi A."/>
            <person name="Sekiguchi Y."/>
        </authorList>
    </citation>
    <scope>NUCLEOTIDE SEQUENCE [LARGE SCALE GENOMIC DNA]</scope>
    <source>
        <strain evidence="11">NM7</strain>
    </source>
</reference>
<evidence type="ECO:0000256" key="6">
    <source>
        <dbReference type="PROSITE-ProRule" id="PRU10099"/>
    </source>
</evidence>
<dbReference type="SUPFAM" id="SSF53774">
    <property type="entry name" value="Glutaminase/Asparaginase"/>
    <property type="match status" value="1"/>
</dbReference>
<dbReference type="Proteomes" id="UP000076586">
    <property type="component" value="Unassembled WGS sequence"/>
</dbReference>
<organism evidence="10 11">
    <name type="scientific">Paludibacter jiangxiensis</name>
    <dbReference type="NCBI Taxonomy" id="681398"/>
    <lineage>
        <taxon>Bacteria</taxon>
        <taxon>Pseudomonadati</taxon>
        <taxon>Bacteroidota</taxon>
        <taxon>Bacteroidia</taxon>
        <taxon>Bacteroidales</taxon>
        <taxon>Paludibacteraceae</taxon>
        <taxon>Paludibacter</taxon>
    </lineage>
</organism>
<keyword evidence="11" id="KW-1185">Reference proteome</keyword>
<dbReference type="InterPro" id="IPR027475">
    <property type="entry name" value="Asparaginase/glutaminase_AS2"/>
</dbReference>
<dbReference type="PIRSF" id="PIRSF001220">
    <property type="entry name" value="L-ASNase_gatD"/>
    <property type="match status" value="1"/>
</dbReference>
<dbReference type="OrthoDB" id="9788068at2"/>
<name>A0A161L6L4_9BACT</name>
<dbReference type="InterPro" id="IPR041725">
    <property type="entry name" value="L-asparaginase_I"/>
</dbReference>
<dbReference type="InterPro" id="IPR020827">
    <property type="entry name" value="Asparaginase/glutaminase_AS1"/>
</dbReference>
<dbReference type="Gene3D" id="3.40.50.40">
    <property type="match status" value="1"/>
</dbReference>
<dbReference type="InterPro" id="IPR006033">
    <property type="entry name" value="AsnA_fam"/>
</dbReference>
<dbReference type="FunFam" id="3.40.50.1170:FF:000001">
    <property type="entry name" value="L-asparaginase 2"/>
    <property type="match status" value="1"/>
</dbReference>
<proteinExistence type="inferred from homology"/>
<dbReference type="STRING" id="681398.PJIAN_143"/>
<dbReference type="PANTHER" id="PTHR11707:SF28">
    <property type="entry name" value="60 KDA LYSOPHOSPHOLIPASE"/>
    <property type="match status" value="1"/>
</dbReference>
<reference evidence="11" key="1">
    <citation type="submission" date="2016-04" db="EMBL/GenBank/DDBJ databases">
        <title>Draft genome sequence of Paludibacter jiangxiensis strain NM7.</title>
        <authorList>
            <person name="Qiu Y."/>
            <person name="Matsuura N."/>
            <person name="Ohashi A."/>
            <person name="Tourlousse M.D."/>
            <person name="Sekiguchi Y."/>
        </authorList>
    </citation>
    <scope>NUCLEOTIDE SEQUENCE [LARGE SCALE GENOMIC DNA]</scope>
    <source>
        <strain evidence="11">NM7</strain>
    </source>
</reference>
<feature type="active site" description="O-isoaspartyl threonine intermediate" evidence="4">
    <location>
        <position position="15"/>
    </location>
</feature>
<evidence type="ECO:0000313" key="11">
    <source>
        <dbReference type="Proteomes" id="UP000076586"/>
    </source>
</evidence>
<dbReference type="InterPro" id="IPR027473">
    <property type="entry name" value="L-asparaginase_C"/>
</dbReference>
<evidence type="ECO:0000256" key="5">
    <source>
        <dbReference type="PIRSR" id="PIRSR001220-2"/>
    </source>
</evidence>
<dbReference type="Gene3D" id="3.40.50.1170">
    <property type="entry name" value="L-asparaginase, N-terminal domain"/>
    <property type="match status" value="1"/>
</dbReference>
<feature type="binding site" evidence="5">
    <location>
        <position position="60"/>
    </location>
    <ligand>
        <name>substrate</name>
    </ligand>
</feature>
<dbReference type="SMART" id="SM00870">
    <property type="entry name" value="Asparaginase"/>
    <property type="match status" value="1"/>
</dbReference>
<evidence type="ECO:0000256" key="3">
    <source>
        <dbReference type="ARBA" id="ARBA00022801"/>
    </source>
</evidence>
<evidence type="ECO:0000256" key="7">
    <source>
        <dbReference type="PROSITE-ProRule" id="PRU10100"/>
    </source>
</evidence>
<dbReference type="FunFam" id="3.40.50.40:FF:000001">
    <property type="entry name" value="L-asparaginase 1"/>
    <property type="match status" value="1"/>
</dbReference>
<feature type="binding site" evidence="5">
    <location>
        <begin position="91"/>
        <end position="92"/>
    </location>
    <ligand>
        <name>substrate</name>
    </ligand>
</feature>
<dbReference type="InterPro" id="IPR036152">
    <property type="entry name" value="Asp/glu_Ase-like_sf"/>
</dbReference>
<dbReference type="AlphaFoldDB" id="A0A161L6L4"/>
<dbReference type="Pfam" id="PF00710">
    <property type="entry name" value="Asparaginase"/>
    <property type="match status" value="1"/>
</dbReference>